<feature type="binding site" evidence="2">
    <location>
        <position position="225"/>
    </location>
    <ligand>
        <name>Zn(2+)</name>
        <dbReference type="ChEBI" id="CHEBI:29105"/>
    </ligand>
</feature>
<dbReference type="UniPathway" id="UPA00219"/>
<feature type="active site" evidence="2">
    <location>
        <position position="356"/>
    </location>
</feature>
<evidence type="ECO:0000256" key="2">
    <source>
        <dbReference type="HAMAP-Rule" id="MF_02214"/>
    </source>
</evidence>
<dbReference type="InterPro" id="IPR013564">
    <property type="entry name" value="MurT_C"/>
</dbReference>
<dbReference type="OrthoDB" id="9803907at2"/>
<proteinExistence type="inferred from homology"/>
<dbReference type="GO" id="GO:0140282">
    <property type="term" value="F:carbon-nitrogen ligase activity on lipid II"/>
    <property type="evidence" value="ECO:0007669"/>
    <property type="project" value="UniProtKB-UniRule"/>
</dbReference>
<sequence length="455" mass="49140">MAKAIIWLVRFAGRGKGSSLPGMVSLKICPGILAHLAGQVRRGVVMVTGTNGKTTTNNMIARAVREAGYRVVVNTEGANLITGVTTAFLKAASPVGRVDCDYALLEVDEASFPRISQQVCPRVVVVTNFFRDQLDRYGELDKTISLIEDALAGLPGTRLVLNADDPLVARLGAITGREVTFYGLGEHSGVSSHSTAAREGRFCPGCGRELEYAYYHYSQLGSYRCPGCGFSRPAAGVEGSHAFSSGGTTGCLLAYPGGSRELVIPVPGLYNLYNGLAAFTAALTLGLDPDRIIHALGGYTPATGRMERYRYRGRPVLLNLVKNPTGFNEGLHTLLTLPGPVDVLIAINDNAADGRDISWLWDVDFEMLGEQHHRVNQVFCTGQRGAEMAVRLKYAGFPLAKIHVQEKMHRAVRDVLAGNGSIAYLLTTYTALWPVERILRSCARRDGLENLPSVS</sequence>
<evidence type="ECO:0000313" key="5">
    <source>
        <dbReference type="EMBL" id="MQL53877.1"/>
    </source>
</evidence>
<dbReference type="InterPro" id="IPR013221">
    <property type="entry name" value="Mur_ligase_cen"/>
</dbReference>
<comment type="function">
    <text evidence="2">The lipid II isoglutaminyl synthase complex catalyzes the formation of alpha-D-isoglutamine in the cell wall lipid II stem peptide. The MurT subunit catalyzes the ATP-dependent amidation of D-glutamate residue of lipid II, converting it to an isoglutamine residue.</text>
</comment>
<keyword evidence="6" id="KW-1185">Reference proteome</keyword>
<dbReference type="AlphaFoldDB" id="A0A6N7IWL1"/>
<keyword evidence="2" id="KW-0067">ATP-binding</keyword>
<comment type="similarity">
    <text evidence="2">Belongs to the MurCDEF family. MurT subfamily.</text>
</comment>
<dbReference type="InterPro" id="IPR043703">
    <property type="entry name" value="Lipid_II_synth_MurT"/>
</dbReference>
<evidence type="ECO:0000259" key="4">
    <source>
        <dbReference type="Pfam" id="PF08353"/>
    </source>
</evidence>
<comment type="catalytic activity">
    <reaction evidence="2">
        <text>beta-D-GlcNAc-(1-&gt;4)-Mur2Ac(oyl-L-Ala-gamma-D-Glu-L-Lys-D-Ala-D-Ala)-di-trans,octa-cis-undecaprenyl diphosphate + L-glutamine + ATP + H2O = beta-D-GlcNAc-(1-&gt;4)-Mur2Ac(oyl-L-Ala-D-isoglutaminyl-L-Lys-D-Ala-D-Ala)-di-trans,octa-cis-undecaprenyl diphosphate + L-glutamate + ADP + phosphate + H(+)</text>
        <dbReference type="Rhea" id="RHEA:57928"/>
        <dbReference type="ChEBI" id="CHEBI:15377"/>
        <dbReference type="ChEBI" id="CHEBI:15378"/>
        <dbReference type="ChEBI" id="CHEBI:29985"/>
        <dbReference type="ChEBI" id="CHEBI:30616"/>
        <dbReference type="ChEBI" id="CHEBI:43474"/>
        <dbReference type="ChEBI" id="CHEBI:58359"/>
        <dbReference type="ChEBI" id="CHEBI:60033"/>
        <dbReference type="ChEBI" id="CHEBI:62233"/>
        <dbReference type="ChEBI" id="CHEBI:456216"/>
        <dbReference type="EC" id="6.3.5.13"/>
    </reaction>
</comment>
<keyword evidence="2" id="KW-0573">Peptidoglycan synthesis</keyword>
<dbReference type="GO" id="GO:0071555">
    <property type="term" value="P:cell wall organization"/>
    <property type="evidence" value="ECO:0007669"/>
    <property type="project" value="UniProtKB-KW"/>
</dbReference>
<comment type="pathway">
    <text evidence="1 2">Cell wall biogenesis; peptidoglycan biosynthesis.</text>
</comment>
<dbReference type="PANTHER" id="PTHR23135:SF7">
    <property type="entry name" value="LIPID II ISOGLUTAMINYL SYNTHASE (GLUTAMINE-HYDROLYZING) SUBUNIT MURT"/>
    <property type="match status" value="1"/>
</dbReference>
<evidence type="ECO:0000256" key="1">
    <source>
        <dbReference type="ARBA" id="ARBA00004752"/>
    </source>
</evidence>
<reference evidence="5 6" key="1">
    <citation type="submission" date="2019-10" db="EMBL/GenBank/DDBJ databases">
        <title>Comparative genomics of sulfur disproportionating microorganisms.</title>
        <authorList>
            <person name="Ward L.M."/>
            <person name="Bertran E."/>
            <person name="Johnston D."/>
        </authorList>
    </citation>
    <scope>NUCLEOTIDE SEQUENCE [LARGE SCALE GENOMIC DNA]</scope>
    <source>
        <strain evidence="5 6">DSM 14055</strain>
    </source>
</reference>
<evidence type="ECO:0000259" key="3">
    <source>
        <dbReference type="Pfam" id="PF08245"/>
    </source>
</evidence>
<feature type="domain" description="Mur ligase central" evidence="3">
    <location>
        <begin position="47"/>
        <end position="188"/>
    </location>
</feature>
<dbReference type="Pfam" id="PF08353">
    <property type="entry name" value="MurT_C"/>
    <property type="match status" value="1"/>
</dbReference>
<keyword evidence="2" id="KW-0436">Ligase</keyword>
<dbReference type="SUPFAM" id="SSF53623">
    <property type="entry name" value="MurD-like peptide ligases, catalytic domain"/>
    <property type="match status" value="1"/>
</dbReference>
<dbReference type="EC" id="6.3.5.13" evidence="2"/>
<protein>
    <recommendedName>
        <fullName evidence="2">Lipid II isoglutaminyl synthase (glutamine-hydrolyzing) subunit MurT</fullName>
        <ecNumber evidence="2">6.3.5.13</ecNumber>
    </recommendedName>
</protein>
<dbReference type="Proteomes" id="UP000441717">
    <property type="component" value="Unassembled WGS sequence"/>
</dbReference>
<dbReference type="Gene3D" id="3.40.1190.10">
    <property type="entry name" value="Mur-like, catalytic domain"/>
    <property type="match status" value="1"/>
</dbReference>
<dbReference type="GO" id="GO:0016881">
    <property type="term" value="F:acid-amino acid ligase activity"/>
    <property type="evidence" value="ECO:0007669"/>
    <property type="project" value="InterPro"/>
</dbReference>
<evidence type="ECO:0000313" key="6">
    <source>
        <dbReference type="Proteomes" id="UP000441717"/>
    </source>
</evidence>
<dbReference type="GO" id="GO:0008360">
    <property type="term" value="P:regulation of cell shape"/>
    <property type="evidence" value="ECO:0007669"/>
    <property type="project" value="UniProtKB-KW"/>
</dbReference>
<keyword evidence="2" id="KW-0547">Nucleotide-binding</keyword>
<feature type="binding site" evidence="2">
    <location>
        <position position="206"/>
    </location>
    <ligand>
        <name>Zn(2+)</name>
        <dbReference type="ChEBI" id="CHEBI:29105"/>
    </ligand>
</feature>
<keyword evidence="2" id="KW-0133">Cell shape</keyword>
<name>A0A6N7IWL1_9FIRM</name>
<dbReference type="GO" id="GO:0005524">
    <property type="term" value="F:ATP binding"/>
    <property type="evidence" value="ECO:0007669"/>
    <property type="project" value="UniProtKB-UniRule"/>
</dbReference>
<keyword evidence="2" id="KW-0479">Metal-binding</keyword>
<dbReference type="Pfam" id="PF08245">
    <property type="entry name" value="Mur_ligase_M"/>
    <property type="match status" value="1"/>
</dbReference>
<feature type="domain" description="Lipid II isoglutaminyl synthase (glutamine-hydrolyzing) subunit MurT C-terminal" evidence="4">
    <location>
        <begin position="320"/>
        <end position="432"/>
    </location>
</feature>
<dbReference type="GO" id="GO:0008270">
    <property type="term" value="F:zinc ion binding"/>
    <property type="evidence" value="ECO:0007669"/>
    <property type="project" value="UniProtKB-UniRule"/>
</dbReference>
<dbReference type="GO" id="GO:0009252">
    <property type="term" value="P:peptidoglycan biosynthetic process"/>
    <property type="evidence" value="ECO:0007669"/>
    <property type="project" value="UniProtKB-UniRule"/>
</dbReference>
<keyword evidence="2" id="KW-0961">Cell wall biogenesis/degradation</keyword>
<dbReference type="PANTHER" id="PTHR23135">
    <property type="entry name" value="MUR LIGASE FAMILY MEMBER"/>
    <property type="match status" value="1"/>
</dbReference>
<comment type="catalytic activity">
    <reaction evidence="2">
        <text>beta-D-GlcNAc-(1-&gt;4)-Mur2Ac(oyl-L-Ala-gamma-D-O-P-Glu-L-Lys-D-Ala-D-Ala)-di-trans,octa-cis-undecaprenyl diphosphate + NH4(+) = beta-D-GlcNAc-(1-&gt;4)-Mur2Ac(oyl-L-Ala-D-isoglutaminyl-L-Lys-D-Ala-D-Ala)-di-trans,octa-cis-undecaprenyl diphosphate + phosphate + H(+)</text>
        <dbReference type="Rhea" id="RHEA:57932"/>
        <dbReference type="ChEBI" id="CHEBI:15378"/>
        <dbReference type="ChEBI" id="CHEBI:28938"/>
        <dbReference type="ChEBI" id="CHEBI:43474"/>
        <dbReference type="ChEBI" id="CHEBI:62233"/>
        <dbReference type="ChEBI" id="CHEBI:143132"/>
    </reaction>
</comment>
<dbReference type="InterPro" id="IPR036565">
    <property type="entry name" value="Mur-like_cat_sf"/>
</dbReference>
<accession>A0A6N7IWL1</accession>
<dbReference type="HAMAP" id="MF_02214">
    <property type="entry name" value="Lipid_II_synth_MurT"/>
    <property type="match status" value="1"/>
</dbReference>
<feature type="binding site" evidence="2">
    <location>
        <position position="203"/>
    </location>
    <ligand>
        <name>Zn(2+)</name>
        <dbReference type="ChEBI" id="CHEBI:29105"/>
    </ligand>
</feature>
<dbReference type="EMBL" id="WHYR01000075">
    <property type="protein sequence ID" value="MQL53877.1"/>
    <property type="molecule type" value="Genomic_DNA"/>
</dbReference>
<gene>
    <name evidence="2" type="primary">murT</name>
    <name evidence="5" type="ORF">GFC01_16765</name>
</gene>
<comment type="catalytic activity">
    <reaction evidence="2">
        <text>beta-D-GlcNAc-(1-&gt;4)-Mur2Ac(oyl-L-Ala-gamma-D-Glu-L-Lys-D-Ala-D-Ala)-di-trans,octa-cis-undecaprenyl diphosphate + ATP = beta-D-GlcNAc-(1-&gt;4)-Mur2Ac(oyl-L-Ala-gamma-D-O-P-Glu-L-Lys-D-Ala-D-Ala)-di-trans,octa-cis-undecaprenyl diphosphate + ADP</text>
        <dbReference type="Rhea" id="RHEA:59488"/>
        <dbReference type="ChEBI" id="CHEBI:30616"/>
        <dbReference type="ChEBI" id="CHEBI:60033"/>
        <dbReference type="ChEBI" id="CHEBI:143132"/>
        <dbReference type="ChEBI" id="CHEBI:456216"/>
    </reaction>
</comment>
<comment type="subunit">
    <text evidence="2">Forms a heterodimer with GatD.</text>
</comment>
<keyword evidence="2" id="KW-0862">Zinc</keyword>
<comment type="caution">
    <text evidence="5">The sequence shown here is derived from an EMBL/GenBank/DDBJ whole genome shotgun (WGS) entry which is preliminary data.</text>
</comment>
<organism evidence="5 6">
    <name type="scientific">Desulfofundulus thermobenzoicus</name>
    <dbReference type="NCBI Taxonomy" id="29376"/>
    <lineage>
        <taxon>Bacteria</taxon>
        <taxon>Bacillati</taxon>
        <taxon>Bacillota</taxon>
        <taxon>Clostridia</taxon>
        <taxon>Eubacteriales</taxon>
        <taxon>Peptococcaceae</taxon>
        <taxon>Desulfofundulus</taxon>
    </lineage>
</organism>
<feature type="binding site" evidence="2">
    <location>
        <position position="228"/>
    </location>
    <ligand>
        <name>Zn(2+)</name>
        <dbReference type="ChEBI" id="CHEBI:29105"/>
    </ligand>
</feature>